<proteinExistence type="predicted"/>
<evidence type="ECO:0000256" key="1">
    <source>
        <dbReference type="SAM" id="Phobius"/>
    </source>
</evidence>
<feature type="transmembrane region" description="Helical" evidence="1">
    <location>
        <begin position="16"/>
        <end position="39"/>
    </location>
</feature>
<sequence>MLTPFGFNEVLECLKIAFFFALGYSLGAFVCFELFNWLVERKDFEG</sequence>
<keyword evidence="1" id="KW-0812">Transmembrane</keyword>
<protein>
    <submittedName>
        <fullName evidence="2">Uncharacterized protein</fullName>
    </submittedName>
</protein>
<accession>A0A381EJ62</accession>
<keyword evidence="1" id="KW-0472">Membrane</keyword>
<organism evidence="2 3">
    <name type="scientific">Campylobacter upsaliensis</name>
    <dbReference type="NCBI Taxonomy" id="28080"/>
    <lineage>
        <taxon>Bacteria</taxon>
        <taxon>Pseudomonadati</taxon>
        <taxon>Campylobacterota</taxon>
        <taxon>Epsilonproteobacteria</taxon>
        <taxon>Campylobacterales</taxon>
        <taxon>Campylobacteraceae</taxon>
        <taxon>Campylobacter</taxon>
    </lineage>
</organism>
<gene>
    <name evidence="2" type="ORF">NCTC12264_01292</name>
</gene>
<dbReference type="AlphaFoldDB" id="A0A381EJ62"/>
<name>A0A381EJ62_CAMUP</name>
<dbReference type="Proteomes" id="UP000254161">
    <property type="component" value="Unassembled WGS sequence"/>
</dbReference>
<reference evidence="2 3" key="1">
    <citation type="submission" date="2018-06" db="EMBL/GenBank/DDBJ databases">
        <authorList>
            <consortium name="Pathogen Informatics"/>
            <person name="Doyle S."/>
        </authorList>
    </citation>
    <scope>NUCLEOTIDE SEQUENCE [LARGE SCALE GENOMIC DNA]</scope>
    <source>
        <strain evidence="2 3">NCTC12264</strain>
    </source>
</reference>
<evidence type="ECO:0000313" key="3">
    <source>
        <dbReference type="Proteomes" id="UP000254161"/>
    </source>
</evidence>
<keyword evidence="1" id="KW-1133">Transmembrane helix</keyword>
<evidence type="ECO:0000313" key="2">
    <source>
        <dbReference type="EMBL" id="SUX27048.1"/>
    </source>
</evidence>
<dbReference type="RefSeq" id="WP_181892463.1">
    <property type="nucleotide sequence ID" value="NZ_UFUZ01000001.1"/>
</dbReference>
<dbReference type="EMBL" id="UFUZ01000001">
    <property type="protein sequence ID" value="SUX27048.1"/>
    <property type="molecule type" value="Genomic_DNA"/>
</dbReference>